<proteinExistence type="inferred from homology"/>
<sequence length="489" mass="55466">MGNITSWIRGNLVDNDRKGPTSPRALSDPELGRVSVAGRSSLEYIASGRLSLENNQYEGRNHSLLKKSIESVQTDYLSENNAALEQLKALCAEQQRTIKEYKEEIESQEQTIALLKSGRNSFSDSVEVKPNMEEYEGKLKCMEQTIEMLKSEKHNLLDRLSEIGAMKLKDGNPNITDLSDCNRPEKLTEKFSELYDNEWTDSYQLLTSNGKLKDKDAICTLLHILQVIYGICLSKSKDLDQEMKTAIENFLEQDCSSEENVDIQAFKEKMMYTIQDFRAQNCSFIPNADIKRKLRVDVDKSLHKLCKDYIAECSQVCWNMCIKNPPVYISSETDGLFNMDIYVPYTRAGPCIAYVVWPAVYLHKNGPIMKKGVAQGKRKKSTLTNEEGNTTDNTKDISSAVVKSPSNEKIDSTYGVKFINEEKSEGLTHKRRNSDPLADKHPQVHDVTKGKLKSKTLETPNKTKEKPSKIPRFLKADWKLKTMAVSDNV</sequence>
<feature type="compositionally biased region" description="Basic and acidic residues" evidence="14">
    <location>
        <begin position="423"/>
        <end position="449"/>
    </location>
</feature>
<comment type="subcellular location">
    <subcellularLocation>
        <location evidence="3">Cytoplasm</location>
    </subcellularLocation>
    <subcellularLocation>
        <location evidence="2">Mitochondrion matrix</location>
    </subcellularLocation>
    <subcellularLocation>
        <location evidence="1">Mitochondrion outer membrane</location>
    </subcellularLocation>
</comment>
<gene>
    <name evidence="16" type="ORF">CHS0354_026297</name>
</gene>
<dbReference type="PANTHER" id="PTHR21771:SF0">
    <property type="entry name" value="MITOCHONDRIA-EATING PROTEIN"/>
    <property type="match status" value="1"/>
</dbReference>
<feature type="coiled-coil region" evidence="13">
    <location>
        <begin position="77"/>
        <end position="159"/>
    </location>
</feature>
<evidence type="ECO:0000256" key="11">
    <source>
        <dbReference type="ARBA" id="ARBA00023136"/>
    </source>
</evidence>
<dbReference type="GO" id="GO:0005759">
    <property type="term" value="C:mitochondrial matrix"/>
    <property type="evidence" value="ECO:0007669"/>
    <property type="project" value="UniProtKB-SubCell"/>
</dbReference>
<dbReference type="GO" id="GO:0008289">
    <property type="term" value="F:lipid binding"/>
    <property type="evidence" value="ECO:0007669"/>
    <property type="project" value="UniProtKB-KW"/>
</dbReference>
<evidence type="ECO:0000313" key="17">
    <source>
        <dbReference type="Proteomes" id="UP001195483"/>
    </source>
</evidence>
<dbReference type="GO" id="GO:0035695">
    <property type="term" value="P:mitophagy by internal vacuole formation"/>
    <property type="evidence" value="ECO:0007669"/>
    <property type="project" value="TreeGrafter"/>
</dbReference>
<feature type="compositionally biased region" description="Polar residues" evidence="14">
    <location>
        <begin position="382"/>
        <end position="392"/>
    </location>
</feature>
<dbReference type="Pfam" id="PF16026">
    <property type="entry name" value="MIEAP"/>
    <property type="match status" value="1"/>
</dbReference>
<comment type="similarity">
    <text evidence="4">Belongs to the MIEAP family.</text>
</comment>
<keyword evidence="8 13" id="KW-0175">Coiled coil</keyword>
<evidence type="ECO:0000259" key="15">
    <source>
        <dbReference type="Pfam" id="PF16026"/>
    </source>
</evidence>
<evidence type="ECO:0000256" key="13">
    <source>
        <dbReference type="SAM" id="Coils"/>
    </source>
</evidence>
<evidence type="ECO:0000256" key="2">
    <source>
        <dbReference type="ARBA" id="ARBA00004305"/>
    </source>
</evidence>
<reference evidence="16" key="2">
    <citation type="journal article" date="2021" name="Genome Biol. Evol.">
        <title>Developing a high-quality reference genome for a parasitic bivalve with doubly uniparental inheritance (Bivalvia: Unionida).</title>
        <authorList>
            <person name="Smith C.H."/>
        </authorList>
    </citation>
    <scope>NUCLEOTIDE SEQUENCE</scope>
    <source>
        <strain evidence="16">CHS0354</strain>
        <tissue evidence="16">Mantle</tissue>
    </source>
</reference>
<keyword evidence="9" id="KW-0446">Lipid-binding</keyword>
<dbReference type="GO" id="GO:0005741">
    <property type="term" value="C:mitochondrial outer membrane"/>
    <property type="evidence" value="ECO:0007669"/>
    <property type="project" value="UniProtKB-SubCell"/>
</dbReference>
<evidence type="ECO:0000256" key="1">
    <source>
        <dbReference type="ARBA" id="ARBA00004294"/>
    </source>
</evidence>
<evidence type="ECO:0000256" key="9">
    <source>
        <dbReference type="ARBA" id="ARBA00023121"/>
    </source>
</evidence>
<evidence type="ECO:0000256" key="10">
    <source>
        <dbReference type="ARBA" id="ARBA00023128"/>
    </source>
</evidence>
<keyword evidence="6" id="KW-0963">Cytoplasm</keyword>
<comment type="caution">
    <text evidence="16">The sequence shown here is derived from an EMBL/GenBank/DDBJ whole genome shotgun (WGS) entry which is preliminary data.</text>
</comment>
<evidence type="ECO:0000256" key="6">
    <source>
        <dbReference type="ARBA" id="ARBA00022490"/>
    </source>
</evidence>
<name>A0AAE0TB41_9BIVA</name>
<feature type="region of interest" description="Disordered" evidence="14">
    <location>
        <begin position="423"/>
        <end position="467"/>
    </location>
</feature>
<evidence type="ECO:0000256" key="4">
    <source>
        <dbReference type="ARBA" id="ARBA00008233"/>
    </source>
</evidence>
<evidence type="ECO:0000256" key="3">
    <source>
        <dbReference type="ARBA" id="ARBA00004496"/>
    </source>
</evidence>
<dbReference type="GO" id="GO:0035694">
    <property type="term" value="P:mitochondrial protein catabolic process"/>
    <property type="evidence" value="ECO:0007669"/>
    <property type="project" value="InterPro"/>
</dbReference>
<evidence type="ECO:0000256" key="14">
    <source>
        <dbReference type="SAM" id="MobiDB-lite"/>
    </source>
</evidence>
<feature type="region of interest" description="Disordered" evidence="14">
    <location>
        <begin position="373"/>
        <end position="396"/>
    </location>
</feature>
<keyword evidence="10" id="KW-0496">Mitochondrion</keyword>
<dbReference type="EMBL" id="JAEAOA010001574">
    <property type="protein sequence ID" value="KAK3607089.1"/>
    <property type="molecule type" value="Genomic_DNA"/>
</dbReference>
<dbReference type="Proteomes" id="UP001195483">
    <property type="component" value="Unassembled WGS sequence"/>
</dbReference>
<keyword evidence="17" id="KW-1185">Reference proteome</keyword>
<feature type="domain" description="Mitochondria-eating protein C-terminal" evidence="15">
    <location>
        <begin position="183"/>
        <end position="374"/>
    </location>
</feature>
<dbReference type="InterPro" id="IPR031981">
    <property type="entry name" value="MIEAP_C"/>
</dbReference>
<evidence type="ECO:0000313" key="16">
    <source>
        <dbReference type="EMBL" id="KAK3607089.1"/>
    </source>
</evidence>
<organism evidence="16 17">
    <name type="scientific">Potamilus streckersoni</name>
    <dbReference type="NCBI Taxonomy" id="2493646"/>
    <lineage>
        <taxon>Eukaryota</taxon>
        <taxon>Metazoa</taxon>
        <taxon>Spiralia</taxon>
        <taxon>Lophotrochozoa</taxon>
        <taxon>Mollusca</taxon>
        <taxon>Bivalvia</taxon>
        <taxon>Autobranchia</taxon>
        <taxon>Heteroconchia</taxon>
        <taxon>Palaeoheterodonta</taxon>
        <taxon>Unionida</taxon>
        <taxon>Unionoidea</taxon>
        <taxon>Unionidae</taxon>
        <taxon>Ambleminae</taxon>
        <taxon>Lampsilini</taxon>
        <taxon>Potamilus</taxon>
    </lineage>
</organism>
<dbReference type="AlphaFoldDB" id="A0AAE0TB41"/>
<dbReference type="InterPro" id="IPR026169">
    <property type="entry name" value="MIEAP"/>
</dbReference>
<evidence type="ECO:0000256" key="8">
    <source>
        <dbReference type="ARBA" id="ARBA00023054"/>
    </source>
</evidence>
<reference evidence="16" key="3">
    <citation type="submission" date="2023-05" db="EMBL/GenBank/DDBJ databases">
        <authorList>
            <person name="Smith C.H."/>
        </authorList>
    </citation>
    <scope>NUCLEOTIDE SEQUENCE</scope>
    <source>
        <strain evidence="16">CHS0354</strain>
        <tissue evidence="16">Mantle</tissue>
    </source>
</reference>
<evidence type="ECO:0000256" key="5">
    <source>
        <dbReference type="ARBA" id="ARBA00019863"/>
    </source>
</evidence>
<accession>A0AAE0TB41</accession>
<reference evidence="16" key="1">
    <citation type="journal article" date="2021" name="Genome Biol. Evol.">
        <title>A High-Quality Reference Genome for a Parasitic Bivalve with Doubly Uniparental Inheritance (Bivalvia: Unionida).</title>
        <authorList>
            <person name="Smith C.H."/>
        </authorList>
    </citation>
    <scope>NUCLEOTIDE SEQUENCE</scope>
    <source>
        <strain evidence="16">CHS0354</strain>
    </source>
</reference>
<evidence type="ECO:0000256" key="7">
    <source>
        <dbReference type="ARBA" id="ARBA00022787"/>
    </source>
</evidence>
<protein>
    <recommendedName>
        <fullName evidence="5">Mitochondria-eating protein</fullName>
    </recommendedName>
    <alternativeName>
        <fullName evidence="12">Spermatogenesis-associated protein 18</fullName>
    </alternativeName>
</protein>
<keyword evidence="7" id="KW-1000">Mitochondrion outer membrane</keyword>
<dbReference type="PANTHER" id="PTHR21771">
    <property type="entry name" value="MITOCHONDRIA-EATING PROTEIN-RELATED"/>
    <property type="match status" value="1"/>
</dbReference>
<keyword evidence="11" id="KW-0472">Membrane</keyword>
<evidence type="ECO:0000256" key="12">
    <source>
        <dbReference type="ARBA" id="ARBA00032687"/>
    </source>
</evidence>